<dbReference type="PRINTS" id="PR01755">
    <property type="entry name" value="SECFTRNLCASE"/>
</dbReference>
<evidence type="ECO:0000256" key="2">
    <source>
        <dbReference type="ARBA" id="ARBA00022448"/>
    </source>
</evidence>
<dbReference type="Gene3D" id="1.20.1640.10">
    <property type="entry name" value="Multidrug efflux transporter AcrB transmembrane domain"/>
    <property type="match status" value="1"/>
</dbReference>
<gene>
    <name evidence="9" type="primary">secF</name>
    <name evidence="11" type="ORF">A2856_01800</name>
</gene>
<sequence length="298" mass="32146">MAFSFIRTRRAWFTVSFVSIGLSILALAAFGLKFGTDFTGGTLLELSFALERPVNAELAATLEGAGFPGSTVQQAGEDRVIVRLPSLSEGQHQTALSAIRNAHGEFEELRFNSVGPVVGAELQRSAIIGVLVTLLLIGLYIALAFRKVGEQVNSWKYAIIVLFTAAHDVIIPLGLFAVLGRVWHWEVGAAFVAAILTILGYSISDTVVVFDRVRENLGRDSSEPFDEVVDRSVRQTAMRSVNTSVTTLLALAAILAFGGDTTRPFALALFAGIATGTYSSIFIASPLLVEWEKRPRKG</sequence>
<keyword evidence="6 9" id="KW-1133">Transmembrane helix</keyword>
<evidence type="ECO:0000259" key="10">
    <source>
        <dbReference type="Pfam" id="PF02355"/>
    </source>
</evidence>
<dbReference type="PANTHER" id="PTHR30081">
    <property type="entry name" value="PROTEIN-EXPORT MEMBRANE PROTEIN SEC"/>
    <property type="match status" value="1"/>
</dbReference>
<keyword evidence="8 9" id="KW-0472">Membrane</keyword>
<feature type="transmembrane region" description="Helical" evidence="9">
    <location>
        <begin position="157"/>
        <end position="183"/>
    </location>
</feature>
<comment type="similarity">
    <text evidence="9">Belongs to the SecD/SecF family. SecF subfamily.</text>
</comment>
<dbReference type="HAMAP" id="MF_01464_B">
    <property type="entry name" value="SecF_B"/>
    <property type="match status" value="1"/>
</dbReference>
<keyword evidence="7 9" id="KW-0811">Translocation</keyword>
<dbReference type="GO" id="GO:0015450">
    <property type="term" value="F:protein-transporting ATPase activity"/>
    <property type="evidence" value="ECO:0007669"/>
    <property type="project" value="InterPro"/>
</dbReference>
<dbReference type="InterPro" id="IPR022645">
    <property type="entry name" value="SecD/SecF_bac"/>
</dbReference>
<comment type="caution">
    <text evidence="11">The sequence shown here is derived from an EMBL/GenBank/DDBJ whole genome shotgun (WGS) entry which is preliminary data.</text>
</comment>
<accession>A0A1F7TLB4</accession>
<name>A0A1F7TLB4_9BACT</name>
<keyword evidence="5 9" id="KW-0653">Protein transport</keyword>
<reference evidence="11 12" key="1">
    <citation type="journal article" date="2016" name="Nat. Commun.">
        <title>Thousands of microbial genomes shed light on interconnected biogeochemical processes in an aquifer system.</title>
        <authorList>
            <person name="Anantharaman K."/>
            <person name="Brown C.T."/>
            <person name="Hug L.A."/>
            <person name="Sharon I."/>
            <person name="Castelle C.J."/>
            <person name="Probst A.J."/>
            <person name="Thomas B.C."/>
            <person name="Singh A."/>
            <person name="Wilkins M.J."/>
            <person name="Karaoz U."/>
            <person name="Brodie E.L."/>
            <person name="Williams K.H."/>
            <person name="Hubbard S.S."/>
            <person name="Banfield J.F."/>
        </authorList>
    </citation>
    <scope>NUCLEOTIDE SEQUENCE [LARGE SCALE GENOMIC DNA]</scope>
</reference>
<dbReference type="STRING" id="1802385.A2856_01800"/>
<dbReference type="GO" id="GO:0043952">
    <property type="term" value="P:protein transport by the Sec complex"/>
    <property type="evidence" value="ECO:0007669"/>
    <property type="project" value="UniProtKB-UniRule"/>
</dbReference>
<comment type="function">
    <text evidence="9">Part of the Sec protein translocase complex. Interacts with the SecYEG preprotein conducting channel. SecDF uses the proton motive force (PMF) to complete protein translocation after the ATP-dependent function of SecA.</text>
</comment>
<dbReference type="GO" id="GO:0006605">
    <property type="term" value="P:protein targeting"/>
    <property type="evidence" value="ECO:0007669"/>
    <property type="project" value="UniProtKB-UniRule"/>
</dbReference>
<dbReference type="EMBL" id="MGDT01000007">
    <property type="protein sequence ID" value="OGL66408.1"/>
    <property type="molecule type" value="Genomic_DNA"/>
</dbReference>
<protein>
    <recommendedName>
        <fullName evidence="9">Protein-export membrane protein SecF</fullName>
    </recommendedName>
</protein>
<dbReference type="InterPro" id="IPR005665">
    <property type="entry name" value="SecF_bac"/>
</dbReference>
<keyword evidence="2 9" id="KW-0813">Transport</keyword>
<dbReference type="AlphaFoldDB" id="A0A1F7TLB4"/>
<evidence type="ECO:0000256" key="3">
    <source>
        <dbReference type="ARBA" id="ARBA00022475"/>
    </source>
</evidence>
<evidence type="ECO:0000256" key="4">
    <source>
        <dbReference type="ARBA" id="ARBA00022692"/>
    </source>
</evidence>
<dbReference type="InterPro" id="IPR048634">
    <property type="entry name" value="SecD_SecF_C"/>
</dbReference>
<dbReference type="NCBIfam" id="TIGR00966">
    <property type="entry name" value="transloc_SecF"/>
    <property type="match status" value="1"/>
</dbReference>
<dbReference type="Proteomes" id="UP000177885">
    <property type="component" value="Unassembled WGS sequence"/>
</dbReference>
<evidence type="ECO:0000256" key="5">
    <source>
        <dbReference type="ARBA" id="ARBA00022927"/>
    </source>
</evidence>
<dbReference type="PANTHER" id="PTHR30081:SF8">
    <property type="entry name" value="PROTEIN TRANSLOCASE SUBUNIT SECF"/>
    <property type="match status" value="1"/>
</dbReference>
<evidence type="ECO:0000256" key="8">
    <source>
        <dbReference type="ARBA" id="ARBA00023136"/>
    </source>
</evidence>
<dbReference type="InterPro" id="IPR022813">
    <property type="entry name" value="SecD/SecF_arch_bac"/>
</dbReference>
<comment type="subunit">
    <text evidence="9">Forms a complex with SecD. Part of the essential Sec protein translocation apparatus which comprises SecA, SecYEG and auxiliary proteins SecDF. Other proteins may also be involved.</text>
</comment>
<feature type="transmembrane region" description="Helical" evidence="9">
    <location>
        <begin position="189"/>
        <end position="210"/>
    </location>
</feature>
<evidence type="ECO:0000313" key="11">
    <source>
        <dbReference type="EMBL" id="OGL66408.1"/>
    </source>
</evidence>
<feature type="transmembrane region" description="Helical" evidence="9">
    <location>
        <begin position="241"/>
        <end position="259"/>
    </location>
</feature>
<keyword evidence="3 9" id="KW-1003">Cell membrane</keyword>
<evidence type="ECO:0000256" key="9">
    <source>
        <dbReference type="HAMAP-Rule" id="MF_01464"/>
    </source>
</evidence>
<evidence type="ECO:0000256" key="1">
    <source>
        <dbReference type="ARBA" id="ARBA00004651"/>
    </source>
</evidence>
<dbReference type="GO" id="GO:0005886">
    <property type="term" value="C:plasma membrane"/>
    <property type="evidence" value="ECO:0007669"/>
    <property type="project" value="UniProtKB-SubCell"/>
</dbReference>
<feature type="transmembrane region" description="Helical" evidence="9">
    <location>
        <begin position="265"/>
        <end position="289"/>
    </location>
</feature>
<dbReference type="InterPro" id="IPR022646">
    <property type="entry name" value="SecD/SecF_CS"/>
</dbReference>
<comment type="subcellular location">
    <subcellularLocation>
        <location evidence="1 9">Cell membrane</location>
        <topology evidence="1 9">Multi-pass membrane protein</topology>
    </subcellularLocation>
</comment>
<evidence type="ECO:0000256" key="6">
    <source>
        <dbReference type="ARBA" id="ARBA00022989"/>
    </source>
</evidence>
<dbReference type="GO" id="GO:0065002">
    <property type="term" value="P:intracellular protein transmembrane transport"/>
    <property type="evidence" value="ECO:0007669"/>
    <property type="project" value="UniProtKB-UniRule"/>
</dbReference>
<dbReference type="Pfam" id="PF02355">
    <property type="entry name" value="SecD_SecF_C"/>
    <property type="match status" value="1"/>
</dbReference>
<keyword evidence="4 9" id="KW-0812">Transmembrane</keyword>
<dbReference type="Pfam" id="PF07549">
    <property type="entry name" value="Sec_GG"/>
    <property type="match status" value="1"/>
</dbReference>
<evidence type="ECO:0000313" key="12">
    <source>
        <dbReference type="Proteomes" id="UP000177885"/>
    </source>
</evidence>
<feature type="domain" description="Protein export membrane protein SecD/SecF C-terminal" evidence="10">
    <location>
        <begin position="98"/>
        <end position="293"/>
    </location>
</feature>
<feature type="transmembrane region" description="Helical" evidence="9">
    <location>
        <begin position="12"/>
        <end position="32"/>
    </location>
</feature>
<proteinExistence type="inferred from homology"/>
<dbReference type="SUPFAM" id="SSF82866">
    <property type="entry name" value="Multidrug efflux transporter AcrB transmembrane domain"/>
    <property type="match status" value="1"/>
</dbReference>
<organism evidence="11 12">
    <name type="scientific">Candidatus Uhrbacteria bacterium RIFCSPHIGHO2_01_FULL_63_20</name>
    <dbReference type="NCBI Taxonomy" id="1802385"/>
    <lineage>
        <taxon>Bacteria</taxon>
        <taxon>Candidatus Uhriibacteriota</taxon>
    </lineage>
</organism>
<feature type="transmembrane region" description="Helical" evidence="9">
    <location>
        <begin position="126"/>
        <end position="145"/>
    </location>
</feature>
<evidence type="ECO:0000256" key="7">
    <source>
        <dbReference type="ARBA" id="ARBA00023010"/>
    </source>
</evidence>